<keyword evidence="1" id="KW-0472">Membrane</keyword>
<feature type="transmembrane region" description="Helical" evidence="1">
    <location>
        <begin position="89"/>
        <end position="107"/>
    </location>
</feature>
<dbReference type="EMBL" id="AATP01000001">
    <property type="protein sequence ID" value="EAU42681.1"/>
    <property type="molecule type" value="Genomic_DNA"/>
</dbReference>
<evidence type="ECO:0000256" key="1">
    <source>
        <dbReference type="SAM" id="Phobius"/>
    </source>
</evidence>
<proteinExistence type="predicted"/>
<feature type="transmembrane region" description="Helical" evidence="1">
    <location>
        <begin position="52"/>
        <end position="69"/>
    </location>
</feature>
<keyword evidence="3" id="KW-1185">Reference proteome</keyword>
<keyword evidence="1" id="KW-1133">Transmembrane helix</keyword>
<dbReference type="Proteomes" id="UP000004310">
    <property type="component" value="Unassembled WGS sequence"/>
</dbReference>
<gene>
    <name evidence="2" type="ORF">FP2506_07566</name>
</gene>
<organism evidence="2 3">
    <name type="scientific">Fulvimarina pelagi HTCC2506</name>
    <dbReference type="NCBI Taxonomy" id="314231"/>
    <lineage>
        <taxon>Bacteria</taxon>
        <taxon>Pseudomonadati</taxon>
        <taxon>Pseudomonadota</taxon>
        <taxon>Alphaproteobacteria</taxon>
        <taxon>Hyphomicrobiales</taxon>
        <taxon>Aurantimonadaceae</taxon>
        <taxon>Fulvimarina</taxon>
    </lineage>
</organism>
<comment type="caution">
    <text evidence="2">The sequence shown here is derived from an EMBL/GenBank/DDBJ whole genome shotgun (WGS) entry which is preliminary data.</text>
</comment>
<dbReference type="AlphaFoldDB" id="Q0G6N3"/>
<reference evidence="2 3" key="1">
    <citation type="journal article" date="2010" name="J. Bacteriol.">
        <title>Genome sequence of Fulvimarina pelagi HTCC2506T, a Mn(II)-oxidizing alphaproteobacterium possessing an aerobic anoxygenic photosynthetic gene cluster and Xanthorhodopsin.</title>
        <authorList>
            <person name="Kang I."/>
            <person name="Oh H.M."/>
            <person name="Lim S.I."/>
            <person name="Ferriera S."/>
            <person name="Giovannoni S.J."/>
            <person name="Cho J.C."/>
        </authorList>
    </citation>
    <scope>NUCLEOTIDE SEQUENCE [LARGE SCALE GENOMIC DNA]</scope>
    <source>
        <strain evidence="2 3">HTCC2506</strain>
    </source>
</reference>
<feature type="transmembrane region" description="Helical" evidence="1">
    <location>
        <begin position="119"/>
        <end position="145"/>
    </location>
</feature>
<accession>Q0G6N3</accession>
<dbReference type="HOGENOM" id="CLU_1523015_0_0_5"/>
<evidence type="ECO:0000313" key="2">
    <source>
        <dbReference type="EMBL" id="EAU42681.1"/>
    </source>
</evidence>
<protein>
    <submittedName>
        <fullName evidence="2">DNA polymerase III subunit chi</fullName>
    </submittedName>
</protein>
<feature type="transmembrane region" description="Helical" evidence="1">
    <location>
        <begin position="151"/>
        <end position="167"/>
    </location>
</feature>
<keyword evidence="1" id="KW-0812">Transmembrane</keyword>
<evidence type="ECO:0000313" key="3">
    <source>
        <dbReference type="Proteomes" id="UP000004310"/>
    </source>
</evidence>
<name>Q0G6N3_9HYPH</name>
<sequence>MIAALAALVAYPFDTLKVGPVENGWFESAQTFALGLTVLLSVEALLKARHEIFYFSATLVILLPLAMVRETPRCGSPFYDGGLCLTANGKALTVMIAIALVVALVAIRRVSFARSWRELTFFYAVPVAVTLSMLVGAEILGKLIYVWAEEIFELAAYLNLFGLALAVRMRPSWFSA</sequence>